<sequence>MRAIVIRGREDLELVEVPTPEPGPGQVRLRMAYAGICGSDLHYYYDGANGAFVVREPLVPGHEVSGTVDLDPAGELAPGTPVTVHPATFGEVRPGVEDRPHLWPGGAYLGSASTWPHTQGGMSEYLLVDRSMLRVLPASLPLRRAALAEPLAVGMHGVALAGGVTGRRVLVTGAGPIGLLTAAAALSGGAADVTATDVLPGPLGRARALGVHATVDVSREEVPAEAYDVVLECSGVPASINAAFRAARRAGVHVQLGMVPDEPKGLNLAPVISKELTVHGSFRFRDEIDAAVALLDAQPGIEQVVTHELPADQALEAFAVARDSEASGKVLVSLWPE</sequence>
<evidence type="ECO:0000256" key="2">
    <source>
        <dbReference type="ARBA" id="ARBA00008072"/>
    </source>
</evidence>
<feature type="domain" description="Alcohol dehydrogenase-like N-terminal" evidence="7">
    <location>
        <begin position="23"/>
        <end position="136"/>
    </location>
</feature>
<evidence type="ECO:0000256" key="1">
    <source>
        <dbReference type="ARBA" id="ARBA00001947"/>
    </source>
</evidence>
<dbReference type="Pfam" id="PF08240">
    <property type="entry name" value="ADH_N"/>
    <property type="match status" value="1"/>
</dbReference>
<evidence type="ECO:0000313" key="9">
    <source>
        <dbReference type="Proteomes" id="UP000661894"/>
    </source>
</evidence>
<dbReference type="InterPro" id="IPR013154">
    <property type="entry name" value="ADH-like_N"/>
</dbReference>
<dbReference type="PANTHER" id="PTHR43161">
    <property type="entry name" value="SORBITOL DEHYDROGENASE"/>
    <property type="match status" value="1"/>
</dbReference>
<organism evidence="8 9">
    <name type="scientific">Oceanitalea stevensii</name>
    <dbReference type="NCBI Taxonomy" id="2763072"/>
    <lineage>
        <taxon>Bacteria</taxon>
        <taxon>Bacillati</taxon>
        <taxon>Actinomycetota</taxon>
        <taxon>Actinomycetes</taxon>
        <taxon>Micrococcales</taxon>
        <taxon>Bogoriellaceae</taxon>
        <taxon>Georgenia</taxon>
    </lineage>
</organism>
<evidence type="ECO:0000256" key="4">
    <source>
        <dbReference type="ARBA" id="ARBA00022833"/>
    </source>
</evidence>
<dbReference type="Proteomes" id="UP000661894">
    <property type="component" value="Unassembled WGS sequence"/>
</dbReference>
<dbReference type="PANTHER" id="PTHR43161:SF9">
    <property type="entry name" value="SORBITOL DEHYDROGENASE"/>
    <property type="match status" value="1"/>
</dbReference>
<dbReference type="InterPro" id="IPR011032">
    <property type="entry name" value="GroES-like_sf"/>
</dbReference>
<dbReference type="InterPro" id="IPR013149">
    <property type="entry name" value="ADH-like_C"/>
</dbReference>
<name>A0ABR8Z1I5_9MICO</name>
<comment type="similarity">
    <text evidence="2">Belongs to the zinc-containing alcohol dehydrogenase family.</text>
</comment>
<comment type="caution">
    <text evidence="8">The sequence shown here is derived from an EMBL/GenBank/DDBJ whole genome shotgun (WGS) entry which is preliminary data.</text>
</comment>
<evidence type="ECO:0000313" key="8">
    <source>
        <dbReference type="EMBL" id="MBD8062115.1"/>
    </source>
</evidence>
<accession>A0ABR8Z1I5</accession>
<keyword evidence="5" id="KW-0560">Oxidoreductase</keyword>
<dbReference type="Gene3D" id="3.40.50.720">
    <property type="entry name" value="NAD(P)-binding Rossmann-like Domain"/>
    <property type="match status" value="1"/>
</dbReference>
<proteinExistence type="inferred from homology"/>
<evidence type="ECO:0000256" key="3">
    <source>
        <dbReference type="ARBA" id="ARBA00022723"/>
    </source>
</evidence>
<gene>
    <name evidence="8" type="ORF">H9624_07240</name>
</gene>
<dbReference type="InterPro" id="IPR036291">
    <property type="entry name" value="NAD(P)-bd_dom_sf"/>
</dbReference>
<evidence type="ECO:0000259" key="7">
    <source>
        <dbReference type="Pfam" id="PF08240"/>
    </source>
</evidence>
<dbReference type="Gene3D" id="3.90.180.10">
    <property type="entry name" value="Medium-chain alcohol dehydrogenases, catalytic domain"/>
    <property type="match status" value="1"/>
</dbReference>
<feature type="domain" description="Alcohol dehydrogenase-like C-terminal" evidence="6">
    <location>
        <begin position="176"/>
        <end position="295"/>
    </location>
</feature>
<keyword evidence="4" id="KW-0862">Zinc</keyword>
<protein>
    <submittedName>
        <fullName evidence="8">Zinc-binding dehydrogenase</fullName>
    </submittedName>
</protein>
<keyword evidence="3" id="KW-0479">Metal-binding</keyword>
<dbReference type="SUPFAM" id="SSF50129">
    <property type="entry name" value="GroES-like"/>
    <property type="match status" value="1"/>
</dbReference>
<keyword evidence="9" id="KW-1185">Reference proteome</keyword>
<dbReference type="SUPFAM" id="SSF51735">
    <property type="entry name" value="NAD(P)-binding Rossmann-fold domains"/>
    <property type="match status" value="1"/>
</dbReference>
<dbReference type="Pfam" id="PF00107">
    <property type="entry name" value="ADH_zinc_N"/>
    <property type="match status" value="1"/>
</dbReference>
<evidence type="ECO:0000259" key="6">
    <source>
        <dbReference type="Pfam" id="PF00107"/>
    </source>
</evidence>
<dbReference type="RefSeq" id="WP_251839222.1">
    <property type="nucleotide sequence ID" value="NZ_JACSPO010000002.1"/>
</dbReference>
<comment type="cofactor">
    <cofactor evidence="1">
        <name>Zn(2+)</name>
        <dbReference type="ChEBI" id="CHEBI:29105"/>
    </cofactor>
</comment>
<dbReference type="EMBL" id="JACSPO010000002">
    <property type="protein sequence ID" value="MBD8062115.1"/>
    <property type="molecule type" value="Genomic_DNA"/>
</dbReference>
<reference evidence="8 9" key="1">
    <citation type="submission" date="2020-08" db="EMBL/GenBank/DDBJ databases">
        <title>A Genomic Blueprint of the Chicken Gut Microbiome.</title>
        <authorList>
            <person name="Gilroy R."/>
            <person name="Ravi A."/>
            <person name="Getino M."/>
            <person name="Pursley I."/>
            <person name="Horton D.L."/>
            <person name="Alikhan N.-F."/>
            <person name="Baker D."/>
            <person name="Gharbi K."/>
            <person name="Hall N."/>
            <person name="Watson M."/>
            <person name="Adriaenssens E.M."/>
            <person name="Foster-Nyarko E."/>
            <person name="Jarju S."/>
            <person name="Secka A."/>
            <person name="Antonio M."/>
            <person name="Oren A."/>
            <person name="Chaudhuri R."/>
            <person name="La Ragione R.M."/>
            <person name="Hildebrand F."/>
            <person name="Pallen M.J."/>
        </authorList>
    </citation>
    <scope>NUCLEOTIDE SEQUENCE [LARGE SCALE GENOMIC DNA]</scope>
    <source>
        <strain evidence="8 9">Sa1BUA1</strain>
    </source>
</reference>
<evidence type="ECO:0000256" key="5">
    <source>
        <dbReference type="ARBA" id="ARBA00023002"/>
    </source>
</evidence>